<sequence>MKRQNWWQQHTRRAKPGQSPLAPSDPEPILILYLSLPPSSTSHSLTEAALSIPERCSRQGHCLGGLLWSCYRHDTPLSPWFSHSIQGNCWTIYFGTKATPLTHTHTHTHCTPYLHIYIDTHTHSVSLIHLTQAIQVTLSSTSVNPPTTTSHPLSGCRVAVAKPCRTSLICIACCSVSPDLAHPIATYWLRPIPVDLRTEQKEKRGGRG</sequence>
<dbReference type="AlphaFoldDB" id="A0AAD9HBV9"/>
<evidence type="ECO:0000313" key="3">
    <source>
        <dbReference type="Proteomes" id="UP001232148"/>
    </source>
</evidence>
<reference evidence="2" key="1">
    <citation type="submission" date="2021-06" db="EMBL/GenBank/DDBJ databases">
        <title>Comparative genomics, transcriptomics and evolutionary studies reveal genomic signatures of adaptation to plant cell wall in hemibiotrophic fungi.</title>
        <authorList>
            <consortium name="DOE Joint Genome Institute"/>
            <person name="Baroncelli R."/>
            <person name="Diaz J.F."/>
            <person name="Benocci T."/>
            <person name="Peng M."/>
            <person name="Battaglia E."/>
            <person name="Haridas S."/>
            <person name="Andreopoulos W."/>
            <person name="Labutti K."/>
            <person name="Pangilinan J."/>
            <person name="Floch G.L."/>
            <person name="Makela M.R."/>
            <person name="Henrissat B."/>
            <person name="Grigoriev I.V."/>
            <person name="Crouch J.A."/>
            <person name="De Vries R.P."/>
            <person name="Sukno S.A."/>
            <person name="Thon M.R."/>
        </authorList>
    </citation>
    <scope>NUCLEOTIDE SEQUENCE</scope>
    <source>
        <strain evidence="2">MAFF235873</strain>
    </source>
</reference>
<protein>
    <submittedName>
        <fullName evidence="2">Uncharacterized protein</fullName>
    </submittedName>
</protein>
<evidence type="ECO:0000313" key="2">
    <source>
        <dbReference type="EMBL" id="KAK2025506.1"/>
    </source>
</evidence>
<dbReference type="EMBL" id="MU842936">
    <property type="protein sequence ID" value="KAK2025506.1"/>
    <property type="molecule type" value="Genomic_DNA"/>
</dbReference>
<name>A0AAD9HBV9_9PEZI</name>
<feature type="region of interest" description="Disordered" evidence="1">
    <location>
        <begin position="1"/>
        <end position="23"/>
    </location>
</feature>
<comment type="caution">
    <text evidence="2">The sequence shown here is derived from an EMBL/GenBank/DDBJ whole genome shotgun (WGS) entry which is preliminary data.</text>
</comment>
<accession>A0AAD9HBV9</accession>
<keyword evidence="3" id="KW-1185">Reference proteome</keyword>
<evidence type="ECO:0000256" key="1">
    <source>
        <dbReference type="SAM" id="MobiDB-lite"/>
    </source>
</evidence>
<dbReference type="Proteomes" id="UP001232148">
    <property type="component" value="Unassembled WGS sequence"/>
</dbReference>
<proteinExistence type="predicted"/>
<gene>
    <name evidence="2" type="ORF">LX32DRAFT_54758</name>
</gene>
<organism evidence="2 3">
    <name type="scientific">Colletotrichum zoysiae</name>
    <dbReference type="NCBI Taxonomy" id="1216348"/>
    <lineage>
        <taxon>Eukaryota</taxon>
        <taxon>Fungi</taxon>
        <taxon>Dikarya</taxon>
        <taxon>Ascomycota</taxon>
        <taxon>Pezizomycotina</taxon>
        <taxon>Sordariomycetes</taxon>
        <taxon>Hypocreomycetidae</taxon>
        <taxon>Glomerellales</taxon>
        <taxon>Glomerellaceae</taxon>
        <taxon>Colletotrichum</taxon>
        <taxon>Colletotrichum graminicola species complex</taxon>
    </lineage>
</organism>